<gene>
    <name evidence="2" type="ORF">ODALV1_LOCUS26323</name>
</gene>
<keyword evidence="1" id="KW-0812">Transmembrane</keyword>
<protein>
    <recommendedName>
        <fullName evidence="4">Gustatory receptor</fullName>
    </recommendedName>
</protein>
<feature type="transmembrane region" description="Helical" evidence="1">
    <location>
        <begin position="82"/>
        <end position="103"/>
    </location>
</feature>
<feature type="transmembrane region" description="Helical" evidence="1">
    <location>
        <begin position="218"/>
        <end position="240"/>
    </location>
</feature>
<feature type="transmembrane region" description="Helical" evidence="1">
    <location>
        <begin position="300"/>
        <end position="319"/>
    </location>
</feature>
<comment type="caution">
    <text evidence="2">The sequence shown here is derived from an EMBL/GenBank/DDBJ whole genome shotgun (WGS) entry which is preliminary data.</text>
</comment>
<keyword evidence="3" id="KW-1185">Reference proteome</keyword>
<organism evidence="2 3">
    <name type="scientific">Orchesella dallaii</name>
    <dbReference type="NCBI Taxonomy" id="48710"/>
    <lineage>
        <taxon>Eukaryota</taxon>
        <taxon>Metazoa</taxon>
        <taxon>Ecdysozoa</taxon>
        <taxon>Arthropoda</taxon>
        <taxon>Hexapoda</taxon>
        <taxon>Collembola</taxon>
        <taxon>Entomobryomorpha</taxon>
        <taxon>Entomobryoidea</taxon>
        <taxon>Orchesellidae</taxon>
        <taxon>Orchesellinae</taxon>
        <taxon>Orchesella</taxon>
    </lineage>
</organism>
<evidence type="ECO:0008006" key="4">
    <source>
        <dbReference type="Google" id="ProtNLM"/>
    </source>
</evidence>
<accession>A0ABP1RUN3</accession>
<feature type="transmembrane region" description="Helical" evidence="1">
    <location>
        <begin position="43"/>
        <end position="66"/>
    </location>
</feature>
<feature type="transmembrane region" description="Helical" evidence="1">
    <location>
        <begin position="270"/>
        <end position="293"/>
    </location>
</feature>
<feature type="transmembrane region" description="Helical" evidence="1">
    <location>
        <begin position="146"/>
        <end position="170"/>
    </location>
</feature>
<evidence type="ECO:0000313" key="2">
    <source>
        <dbReference type="EMBL" id="CAL8136185.1"/>
    </source>
</evidence>
<evidence type="ECO:0000313" key="3">
    <source>
        <dbReference type="Proteomes" id="UP001642540"/>
    </source>
</evidence>
<dbReference type="Proteomes" id="UP001642540">
    <property type="component" value="Unassembled WGS sequence"/>
</dbReference>
<evidence type="ECO:0000256" key="1">
    <source>
        <dbReference type="SAM" id="Phobius"/>
    </source>
</evidence>
<keyword evidence="1" id="KW-1133">Transmembrane helix</keyword>
<keyword evidence="1" id="KW-0472">Membrane</keyword>
<sequence length="399" mass="45737">MITELYKLSIRMAKVFIFYMPRLPVQWSPDYRQLTLETSKCKFALYIATIFDMVFAIAGANIYVFITRTYFDMGTPLDADQLLLIAFGTTSIIFVQGQVVIFYRRFRVAIVGINSIFSLAEEMTRRYRPNEIDENGLYIPANGQDLIGMAACVVSFFFSLNPLVLTIFFLWYNIDPLDIALDDALPDKKYWGWSTTLLAFSIRFICCQITMGQGTQIIYHLCVIAGAVVLNLIHCMQILLNDIESEEEFLDLYIRFGLAFKLMKHLLDDILLTTLTTGYWGIAFAIWGCLTCYNKLSVMMYLPLVSGTGTSLVALGFLFRKLKQAIEMGDEMLENKRHQSRMKLADVKTRVMQRIAKRLNALTAVQLGFGSFYPLSTDYFMEFLNSLMAQVVDFIVMFK</sequence>
<reference evidence="2 3" key="1">
    <citation type="submission" date="2024-08" db="EMBL/GenBank/DDBJ databases">
        <authorList>
            <person name="Cucini C."/>
            <person name="Frati F."/>
        </authorList>
    </citation>
    <scope>NUCLEOTIDE SEQUENCE [LARGE SCALE GENOMIC DNA]</scope>
</reference>
<name>A0ABP1RUN3_9HEXA</name>
<proteinExistence type="predicted"/>
<feature type="transmembrane region" description="Helical" evidence="1">
    <location>
        <begin position="190"/>
        <end position="206"/>
    </location>
</feature>
<dbReference type="EMBL" id="CAXLJM020000111">
    <property type="protein sequence ID" value="CAL8136185.1"/>
    <property type="molecule type" value="Genomic_DNA"/>
</dbReference>